<reference evidence="2 3" key="1">
    <citation type="submission" date="2023-02" db="EMBL/GenBank/DDBJ databases">
        <title>Genome sequencing required for Actinomycetospora new species description.</title>
        <authorList>
            <person name="Saimee Y."/>
            <person name="Duangmal K."/>
        </authorList>
    </citation>
    <scope>NUCLEOTIDE SEQUENCE [LARGE SCALE GENOMIC DNA]</scope>
    <source>
        <strain evidence="2 3">DW7H6</strain>
    </source>
</reference>
<dbReference type="EMBL" id="JAQZAO010000010">
    <property type="protein sequence ID" value="MDD7968104.1"/>
    <property type="molecule type" value="Genomic_DNA"/>
</dbReference>
<dbReference type="SUPFAM" id="SSF46955">
    <property type="entry name" value="Putative DNA-binding domain"/>
    <property type="match status" value="1"/>
</dbReference>
<organism evidence="2 3">
    <name type="scientific">Actinomycetospora lemnae</name>
    <dbReference type="NCBI Taxonomy" id="3019891"/>
    <lineage>
        <taxon>Bacteria</taxon>
        <taxon>Bacillati</taxon>
        <taxon>Actinomycetota</taxon>
        <taxon>Actinomycetes</taxon>
        <taxon>Pseudonocardiales</taxon>
        <taxon>Pseudonocardiaceae</taxon>
        <taxon>Actinomycetospora</taxon>
    </lineage>
</organism>
<accession>A0ABT5SZB6</accession>
<keyword evidence="3" id="KW-1185">Reference proteome</keyword>
<name>A0ABT5SZB6_9PSEU</name>
<proteinExistence type="predicted"/>
<dbReference type="Proteomes" id="UP001300763">
    <property type="component" value="Unassembled WGS sequence"/>
</dbReference>
<dbReference type="RefSeq" id="WP_274202633.1">
    <property type="nucleotide sequence ID" value="NZ_JAQZAO010000010.1"/>
</dbReference>
<evidence type="ECO:0000256" key="1">
    <source>
        <dbReference type="SAM" id="MobiDB-lite"/>
    </source>
</evidence>
<comment type="caution">
    <text evidence="2">The sequence shown here is derived from an EMBL/GenBank/DDBJ whole genome shotgun (WGS) entry which is preliminary data.</text>
</comment>
<evidence type="ECO:0000313" key="3">
    <source>
        <dbReference type="Proteomes" id="UP001300763"/>
    </source>
</evidence>
<gene>
    <name evidence="2" type="ORF">PGB27_22390</name>
</gene>
<protein>
    <submittedName>
        <fullName evidence="2">Chaperone modulator CbpM</fullName>
    </submittedName>
</protein>
<evidence type="ECO:0000313" key="2">
    <source>
        <dbReference type="EMBL" id="MDD7968104.1"/>
    </source>
</evidence>
<dbReference type="Pfam" id="PF13591">
    <property type="entry name" value="MerR_2"/>
    <property type="match status" value="1"/>
</dbReference>
<dbReference type="Gene3D" id="1.10.1660.10">
    <property type="match status" value="1"/>
</dbReference>
<sequence>MTVHYLPVRRPPTAGPQRRLSREEFCRRSGVHPELLRRFVALGLVQAVRDPGGELRFPPGQLADVARIERLRRGLGLNYAAIGLVCELLDRIQELERQLRERSS</sequence>
<feature type="region of interest" description="Disordered" evidence="1">
    <location>
        <begin position="1"/>
        <end position="22"/>
    </location>
</feature>
<dbReference type="InterPro" id="IPR009061">
    <property type="entry name" value="DNA-bd_dom_put_sf"/>
</dbReference>